<feature type="domain" description="MsrB" evidence="4">
    <location>
        <begin position="8"/>
        <end position="131"/>
    </location>
</feature>
<organism evidence="5 6">
    <name type="scientific">Agromyces neolithicus</name>
    <dbReference type="NCBI Taxonomy" id="269420"/>
    <lineage>
        <taxon>Bacteria</taxon>
        <taxon>Bacillati</taxon>
        <taxon>Actinomycetota</taxon>
        <taxon>Actinomycetes</taxon>
        <taxon>Micrococcales</taxon>
        <taxon>Microbacteriaceae</taxon>
        <taxon>Agromyces</taxon>
    </lineage>
</organism>
<dbReference type="PROSITE" id="PS51790">
    <property type="entry name" value="MSRB"/>
    <property type="match status" value="1"/>
</dbReference>
<dbReference type="Proteomes" id="UP001500002">
    <property type="component" value="Unassembled WGS sequence"/>
</dbReference>
<evidence type="ECO:0000256" key="1">
    <source>
        <dbReference type="ARBA" id="ARBA00023002"/>
    </source>
</evidence>
<evidence type="ECO:0000313" key="5">
    <source>
        <dbReference type="EMBL" id="GAA1811539.1"/>
    </source>
</evidence>
<evidence type="ECO:0000259" key="4">
    <source>
        <dbReference type="PROSITE" id="PS51790"/>
    </source>
</evidence>
<dbReference type="Gene3D" id="2.170.150.20">
    <property type="entry name" value="Peptide methionine sulfoxide reductase"/>
    <property type="match status" value="1"/>
</dbReference>
<feature type="active site" description="Nucleophile" evidence="3">
    <location>
        <position position="120"/>
    </location>
</feature>
<dbReference type="PANTHER" id="PTHR10173">
    <property type="entry name" value="METHIONINE SULFOXIDE REDUCTASE"/>
    <property type="match status" value="1"/>
</dbReference>
<evidence type="ECO:0000256" key="2">
    <source>
        <dbReference type="ARBA" id="ARBA00048488"/>
    </source>
</evidence>
<dbReference type="RefSeq" id="WP_344295933.1">
    <property type="nucleotide sequence ID" value="NZ_BAAANJ010000007.1"/>
</dbReference>
<dbReference type="NCBIfam" id="TIGR00357">
    <property type="entry name" value="peptide-methionine (R)-S-oxide reductase MsrB"/>
    <property type="match status" value="1"/>
</dbReference>
<protein>
    <recommendedName>
        <fullName evidence="3">Peptide methionine sulfoxide reductase MsrB</fullName>
        <ecNumber evidence="3">1.8.4.12</ecNumber>
    </recommendedName>
    <alternativeName>
        <fullName evidence="3">Peptide-methionine (R)-S-oxide reductase</fullName>
    </alternativeName>
</protein>
<comment type="similarity">
    <text evidence="3">Belongs to the MsrB Met sulfoxide reductase family.</text>
</comment>
<name>A0ABN2M832_9MICO</name>
<dbReference type="InterPro" id="IPR002579">
    <property type="entry name" value="Met_Sox_Rdtase_MsrB_dom"/>
</dbReference>
<dbReference type="EMBL" id="BAAANJ010000007">
    <property type="protein sequence ID" value="GAA1811539.1"/>
    <property type="molecule type" value="Genomic_DNA"/>
</dbReference>
<dbReference type="InterPro" id="IPR011057">
    <property type="entry name" value="Mss4-like_sf"/>
</dbReference>
<proteinExistence type="inferred from homology"/>
<comment type="caution">
    <text evidence="3">Lacks conserved residue(s) required for the propagation of feature annotation.</text>
</comment>
<evidence type="ECO:0000256" key="3">
    <source>
        <dbReference type="HAMAP-Rule" id="MF_01400"/>
    </source>
</evidence>
<keyword evidence="1 3" id="KW-0560">Oxidoreductase</keyword>
<dbReference type="Pfam" id="PF01641">
    <property type="entry name" value="SelR"/>
    <property type="match status" value="1"/>
</dbReference>
<sequence>MSDDYRKTPEAVARLTPEQYRVTQEDATEPAFRNRYWNHHEPGIYVDVVSGQPLFASTDKYDSRSGWPSFTRPIDPDAVNEKVDRSLFMKRVEVRSSGADSHLGHVFDDGPADAGGLRYCMNSAALRFVPLAELEVQGYAQYRDLFTTTDAAAATSEKEEAS</sequence>
<comment type="caution">
    <text evidence="5">The sequence shown here is derived from an EMBL/GenBank/DDBJ whole genome shotgun (WGS) entry which is preliminary data.</text>
</comment>
<dbReference type="EC" id="1.8.4.12" evidence="3"/>
<reference evidence="5 6" key="1">
    <citation type="journal article" date="2019" name="Int. J. Syst. Evol. Microbiol.">
        <title>The Global Catalogue of Microorganisms (GCM) 10K type strain sequencing project: providing services to taxonomists for standard genome sequencing and annotation.</title>
        <authorList>
            <consortium name="The Broad Institute Genomics Platform"/>
            <consortium name="The Broad Institute Genome Sequencing Center for Infectious Disease"/>
            <person name="Wu L."/>
            <person name="Ma J."/>
        </authorList>
    </citation>
    <scope>NUCLEOTIDE SEQUENCE [LARGE SCALE GENOMIC DNA]</scope>
    <source>
        <strain evidence="5 6">JCM 14322</strain>
    </source>
</reference>
<accession>A0ABN2M832</accession>
<dbReference type="SUPFAM" id="SSF51316">
    <property type="entry name" value="Mss4-like"/>
    <property type="match status" value="1"/>
</dbReference>
<comment type="catalytic activity">
    <reaction evidence="2 3">
        <text>L-methionyl-[protein] + [thioredoxin]-disulfide + H2O = L-methionyl-(R)-S-oxide-[protein] + [thioredoxin]-dithiol</text>
        <dbReference type="Rhea" id="RHEA:24164"/>
        <dbReference type="Rhea" id="RHEA-COMP:10698"/>
        <dbReference type="Rhea" id="RHEA-COMP:10700"/>
        <dbReference type="Rhea" id="RHEA-COMP:12313"/>
        <dbReference type="Rhea" id="RHEA-COMP:12314"/>
        <dbReference type="ChEBI" id="CHEBI:15377"/>
        <dbReference type="ChEBI" id="CHEBI:16044"/>
        <dbReference type="ChEBI" id="CHEBI:29950"/>
        <dbReference type="ChEBI" id="CHEBI:45764"/>
        <dbReference type="ChEBI" id="CHEBI:50058"/>
        <dbReference type="EC" id="1.8.4.12"/>
    </reaction>
</comment>
<gene>
    <name evidence="5" type="primary">msrB_2</name>
    <name evidence="3" type="synonym">msrB</name>
    <name evidence="5" type="ORF">GCM10009749_20740</name>
</gene>
<dbReference type="HAMAP" id="MF_01400">
    <property type="entry name" value="MsrB"/>
    <property type="match status" value="1"/>
</dbReference>
<dbReference type="PANTHER" id="PTHR10173:SF59">
    <property type="entry name" value="PEPTIDE METHIONINE SULFOXIDE REDUCTASE MSRA_MSRB"/>
    <property type="match status" value="1"/>
</dbReference>
<evidence type="ECO:0000313" key="6">
    <source>
        <dbReference type="Proteomes" id="UP001500002"/>
    </source>
</evidence>
<dbReference type="InterPro" id="IPR028427">
    <property type="entry name" value="Met_Sox_Rdtase_MsrB"/>
</dbReference>
<keyword evidence="6" id="KW-1185">Reference proteome</keyword>